<proteinExistence type="predicted"/>
<gene>
    <name evidence="1" type="ORF">ACFQEY_16825</name>
</gene>
<reference evidence="1 2" key="1">
    <citation type="journal article" date="2019" name="Int. J. Syst. Evol. Microbiol.">
        <title>The Global Catalogue of Microorganisms (GCM) 10K type strain sequencing project: providing services to taxonomists for standard genome sequencing and annotation.</title>
        <authorList>
            <consortium name="The Broad Institute Genomics Platform"/>
            <consortium name="The Broad Institute Genome Sequencing Center for Infectious Disease"/>
            <person name="Wu L."/>
            <person name="Ma J."/>
        </authorList>
    </citation>
    <scope>NUCLEOTIDE SEQUENCE [LARGE SCALE GENOMIC DNA]</scope>
    <source>
        <strain evidence="1 2">Y73</strain>
    </source>
</reference>
<sequence length="149" mass="17979">MMELSRKSGDFPPVYSTFDQIPEERRFCTYEDQFAGRDIWSEYIDDQYTGEDGVRNYRQRQLVERVWKQFCEEQDCHHALASPTVINEWCEELLETRKPITVSRGYLRFLNTFYRYLMWNVEYPHTYNPVQFAAAEFETVSHVEGLVYE</sequence>
<comment type="caution">
    <text evidence="1">The sequence shown here is derived from an EMBL/GenBank/DDBJ whole genome shotgun (WGS) entry which is preliminary data.</text>
</comment>
<dbReference type="EMBL" id="JBHSXI010000023">
    <property type="protein sequence ID" value="MFC6890654.1"/>
    <property type="molecule type" value="Genomic_DNA"/>
</dbReference>
<organism evidence="1 2">
    <name type="scientific">Halorubrum trueperi</name>
    <dbReference type="NCBI Taxonomy" id="2004704"/>
    <lineage>
        <taxon>Archaea</taxon>
        <taxon>Methanobacteriati</taxon>
        <taxon>Methanobacteriota</taxon>
        <taxon>Stenosarchaea group</taxon>
        <taxon>Halobacteria</taxon>
        <taxon>Halobacteriales</taxon>
        <taxon>Haloferacaceae</taxon>
        <taxon>Halorubrum</taxon>
    </lineage>
</organism>
<dbReference type="Proteomes" id="UP001596333">
    <property type="component" value="Unassembled WGS sequence"/>
</dbReference>
<evidence type="ECO:0008006" key="3">
    <source>
        <dbReference type="Google" id="ProtNLM"/>
    </source>
</evidence>
<dbReference type="AlphaFoldDB" id="A0ABD5UMD2"/>
<accession>A0ABD5UMD2</accession>
<keyword evidence="2" id="KW-1185">Reference proteome</keyword>
<name>A0ABD5UMD2_9EURY</name>
<dbReference type="RefSeq" id="WP_379770846.1">
    <property type="nucleotide sequence ID" value="NZ_JBHSXI010000023.1"/>
</dbReference>
<evidence type="ECO:0000313" key="2">
    <source>
        <dbReference type="Proteomes" id="UP001596333"/>
    </source>
</evidence>
<evidence type="ECO:0000313" key="1">
    <source>
        <dbReference type="EMBL" id="MFC6890654.1"/>
    </source>
</evidence>
<protein>
    <recommendedName>
        <fullName evidence="3">Core-binding (CB) domain-containing protein</fullName>
    </recommendedName>
</protein>